<dbReference type="Proteomes" id="UP000314294">
    <property type="component" value="Unassembled WGS sequence"/>
</dbReference>
<gene>
    <name evidence="1" type="ORF">EYF80_017538</name>
</gene>
<proteinExistence type="predicted"/>
<dbReference type="AlphaFoldDB" id="A0A4Z2I4M7"/>
<sequence>MAVHFTVGLRTRGRREPAVEESLSAANQLAMPVTIPELYIAKELQMMMDCFKMIAAKENFCAEKGRKAVCHFVKVLCKGCIVHCPFCPRCKQQAR</sequence>
<reference evidence="1 2" key="1">
    <citation type="submission" date="2019-03" db="EMBL/GenBank/DDBJ databases">
        <title>First draft genome of Liparis tanakae, snailfish: a comprehensive survey of snailfish specific genes.</title>
        <authorList>
            <person name="Kim W."/>
            <person name="Song I."/>
            <person name="Jeong J.-H."/>
            <person name="Kim D."/>
            <person name="Kim S."/>
            <person name="Ryu S."/>
            <person name="Song J.Y."/>
            <person name="Lee S.K."/>
        </authorList>
    </citation>
    <scope>NUCLEOTIDE SEQUENCE [LARGE SCALE GENOMIC DNA]</scope>
    <source>
        <tissue evidence="1">Muscle</tissue>
    </source>
</reference>
<evidence type="ECO:0000313" key="2">
    <source>
        <dbReference type="Proteomes" id="UP000314294"/>
    </source>
</evidence>
<organism evidence="1 2">
    <name type="scientific">Liparis tanakae</name>
    <name type="common">Tanaka's snailfish</name>
    <dbReference type="NCBI Taxonomy" id="230148"/>
    <lineage>
        <taxon>Eukaryota</taxon>
        <taxon>Metazoa</taxon>
        <taxon>Chordata</taxon>
        <taxon>Craniata</taxon>
        <taxon>Vertebrata</taxon>
        <taxon>Euteleostomi</taxon>
        <taxon>Actinopterygii</taxon>
        <taxon>Neopterygii</taxon>
        <taxon>Teleostei</taxon>
        <taxon>Neoteleostei</taxon>
        <taxon>Acanthomorphata</taxon>
        <taxon>Eupercaria</taxon>
        <taxon>Perciformes</taxon>
        <taxon>Cottioidei</taxon>
        <taxon>Cottales</taxon>
        <taxon>Liparidae</taxon>
        <taxon>Liparis</taxon>
    </lineage>
</organism>
<comment type="caution">
    <text evidence="1">The sequence shown here is derived from an EMBL/GenBank/DDBJ whole genome shotgun (WGS) entry which is preliminary data.</text>
</comment>
<evidence type="ECO:0000313" key="1">
    <source>
        <dbReference type="EMBL" id="TNN72254.1"/>
    </source>
</evidence>
<accession>A0A4Z2I4M7</accession>
<dbReference type="EMBL" id="SRLO01000140">
    <property type="protein sequence ID" value="TNN72254.1"/>
    <property type="molecule type" value="Genomic_DNA"/>
</dbReference>
<name>A0A4Z2I4M7_9TELE</name>
<protein>
    <submittedName>
        <fullName evidence="1">Uncharacterized protein</fullName>
    </submittedName>
</protein>
<keyword evidence="2" id="KW-1185">Reference proteome</keyword>